<dbReference type="PANTHER" id="PTHR43677:SF4">
    <property type="entry name" value="QUINONE OXIDOREDUCTASE-LIKE PROTEIN 2"/>
    <property type="match status" value="1"/>
</dbReference>
<dbReference type="CDD" id="cd08241">
    <property type="entry name" value="QOR1"/>
    <property type="match status" value="1"/>
</dbReference>
<dbReference type="InterPro" id="IPR051397">
    <property type="entry name" value="Zn-ADH-like_protein"/>
</dbReference>
<dbReference type="SUPFAM" id="SSF50129">
    <property type="entry name" value="GroES-like"/>
    <property type="match status" value="1"/>
</dbReference>
<dbReference type="SUPFAM" id="SSF51735">
    <property type="entry name" value="NAD(P)-binding Rossmann-fold domains"/>
    <property type="match status" value="1"/>
</dbReference>
<dbReference type="SMART" id="SM00829">
    <property type="entry name" value="PKS_ER"/>
    <property type="match status" value="1"/>
</dbReference>
<reference evidence="3" key="1">
    <citation type="journal article" date="2019" name="Int. J. Syst. Evol. Microbiol.">
        <title>The Global Catalogue of Microorganisms (GCM) 10K type strain sequencing project: providing services to taxonomists for standard genome sequencing and annotation.</title>
        <authorList>
            <consortium name="The Broad Institute Genomics Platform"/>
            <consortium name="The Broad Institute Genome Sequencing Center for Infectious Disease"/>
            <person name="Wu L."/>
            <person name="Ma J."/>
        </authorList>
    </citation>
    <scope>NUCLEOTIDE SEQUENCE [LARGE SCALE GENOMIC DNA]</scope>
    <source>
        <strain evidence="3">JCM 17979</strain>
    </source>
</reference>
<dbReference type="InterPro" id="IPR013149">
    <property type="entry name" value="ADH-like_C"/>
</dbReference>
<dbReference type="Gene3D" id="3.90.180.10">
    <property type="entry name" value="Medium-chain alcohol dehydrogenases, catalytic domain"/>
    <property type="match status" value="1"/>
</dbReference>
<dbReference type="InterPro" id="IPR011032">
    <property type="entry name" value="GroES-like_sf"/>
</dbReference>
<proteinExistence type="predicted"/>
<dbReference type="EMBL" id="BAABHO010000031">
    <property type="protein sequence ID" value="GAA4797725.1"/>
    <property type="molecule type" value="Genomic_DNA"/>
</dbReference>
<organism evidence="2 3">
    <name type="scientific">Actinomycetospora chlora</name>
    <dbReference type="NCBI Taxonomy" id="663608"/>
    <lineage>
        <taxon>Bacteria</taxon>
        <taxon>Bacillati</taxon>
        <taxon>Actinomycetota</taxon>
        <taxon>Actinomycetes</taxon>
        <taxon>Pseudonocardiales</taxon>
        <taxon>Pseudonocardiaceae</taxon>
        <taxon>Actinomycetospora</taxon>
    </lineage>
</organism>
<dbReference type="InterPro" id="IPR020843">
    <property type="entry name" value="ER"/>
</dbReference>
<dbReference type="Pfam" id="PF08240">
    <property type="entry name" value="ADH_N"/>
    <property type="match status" value="1"/>
</dbReference>
<feature type="domain" description="Enoyl reductase (ER)" evidence="1">
    <location>
        <begin position="8"/>
        <end position="317"/>
    </location>
</feature>
<name>A0ABP9BS27_9PSEU</name>
<dbReference type="Gene3D" id="3.40.50.720">
    <property type="entry name" value="NAD(P)-binding Rossmann-like Domain"/>
    <property type="match status" value="1"/>
</dbReference>
<gene>
    <name evidence="2" type="ORF">GCM10023200_37480</name>
</gene>
<evidence type="ECO:0000259" key="1">
    <source>
        <dbReference type="SMART" id="SM00829"/>
    </source>
</evidence>
<sequence length="322" mass="33255">MRVIGFEGPAGVVCRNVDEPEPGPDDVVVEVRAAGVAFPDVLHSRGAYQERHEPPFTLGGECAGVVRSAPASAPHRPGDRVAVLLPIGAFAEVVAVPAHLVLPLPDAVGFDQGACLPINYLTAHFALGERGGLRAGETVLVHGAAGGVGTATVQLAAALGARVVAVTSTPEKAALAREVGAHDVVDAATFRAEVADLTGGVGVDVVVDPVGGDRFTDSLRCLRHRGGRLLVVGFTAGDIPTVKVNRLLLTNTDVRGVGWARPGFGEPGFVAAQWEDLLPHLRSGALAPPVSGTYPFARAAEALVAVDERRVLGKVVLHPDEN</sequence>
<evidence type="ECO:0000313" key="3">
    <source>
        <dbReference type="Proteomes" id="UP001500928"/>
    </source>
</evidence>
<dbReference type="Proteomes" id="UP001500928">
    <property type="component" value="Unassembled WGS sequence"/>
</dbReference>
<protein>
    <submittedName>
        <fullName evidence="2">NADPH:quinone oxidoreductase family protein</fullName>
    </submittedName>
</protein>
<dbReference type="Pfam" id="PF00107">
    <property type="entry name" value="ADH_zinc_N"/>
    <property type="match status" value="1"/>
</dbReference>
<dbReference type="InterPro" id="IPR013154">
    <property type="entry name" value="ADH-like_N"/>
</dbReference>
<dbReference type="InterPro" id="IPR036291">
    <property type="entry name" value="NAD(P)-bd_dom_sf"/>
</dbReference>
<keyword evidence="3" id="KW-1185">Reference proteome</keyword>
<comment type="caution">
    <text evidence="2">The sequence shown here is derived from an EMBL/GenBank/DDBJ whole genome shotgun (WGS) entry which is preliminary data.</text>
</comment>
<dbReference type="PANTHER" id="PTHR43677">
    <property type="entry name" value="SHORT-CHAIN DEHYDROGENASE/REDUCTASE"/>
    <property type="match status" value="1"/>
</dbReference>
<evidence type="ECO:0000313" key="2">
    <source>
        <dbReference type="EMBL" id="GAA4797725.1"/>
    </source>
</evidence>
<accession>A0ABP9BS27</accession>